<keyword evidence="3" id="KW-1185">Reference proteome</keyword>
<comment type="caution">
    <text evidence="2">The sequence shown here is derived from an EMBL/GenBank/DDBJ whole genome shotgun (WGS) entry which is preliminary data.</text>
</comment>
<evidence type="ECO:0000313" key="3">
    <source>
        <dbReference type="Proteomes" id="UP001610335"/>
    </source>
</evidence>
<organism evidence="2 3">
    <name type="scientific">Aspergillus cavernicola</name>
    <dbReference type="NCBI Taxonomy" id="176166"/>
    <lineage>
        <taxon>Eukaryota</taxon>
        <taxon>Fungi</taxon>
        <taxon>Dikarya</taxon>
        <taxon>Ascomycota</taxon>
        <taxon>Pezizomycotina</taxon>
        <taxon>Eurotiomycetes</taxon>
        <taxon>Eurotiomycetidae</taxon>
        <taxon>Eurotiales</taxon>
        <taxon>Aspergillaceae</taxon>
        <taxon>Aspergillus</taxon>
        <taxon>Aspergillus subgen. Nidulantes</taxon>
    </lineage>
</organism>
<dbReference type="Proteomes" id="UP001610335">
    <property type="component" value="Unassembled WGS sequence"/>
</dbReference>
<evidence type="ECO:0008006" key="4">
    <source>
        <dbReference type="Google" id="ProtNLM"/>
    </source>
</evidence>
<feature type="compositionally biased region" description="Low complexity" evidence="1">
    <location>
        <begin position="35"/>
        <end position="59"/>
    </location>
</feature>
<reference evidence="2 3" key="1">
    <citation type="submission" date="2024-07" db="EMBL/GenBank/DDBJ databases">
        <title>Section-level genome sequencing and comparative genomics of Aspergillus sections Usti and Cavernicolus.</title>
        <authorList>
            <consortium name="Lawrence Berkeley National Laboratory"/>
            <person name="Nybo J.L."/>
            <person name="Vesth T.C."/>
            <person name="Theobald S."/>
            <person name="Frisvad J.C."/>
            <person name="Larsen T.O."/>
            <person name="Kjaerboelling I."/>
            <person name="Rothschild-Mancinelli K."/>
            <person name="Lyhne E.K."/>
            <person name="Kogle M.E."/>
            <person name="Barry K."/>
            <person name="Clum A."/>
            <person name="Na H."/>
            <person name="Ledsgaard L."/>
            <person name="Lin J."/>
            <person name="Lipzen A."/>
            <person name="Kuo A."/>
            <person name="Riley R."/>
            <person name="Mondo S."/>
            <person name="LaButti K."/>
            <person name="Haridas S."/>
            <person name="Pangalinan J."/>
            <person name="Salamov A.A."/>
            <person name="Simmons B.A."/>
            <person name="Magnuson J.K."/>
            <person name="Chen J."/>
            <person name="Drula E."/>
            <person name="Henrissat B."/>
            <person name="Wiebenga A."/>
            <person name="Lubbers R.J."/>
            <person name="Gomes A.C."/>
            <person name="Makela M.R."/>
            <person name="Stajich J."/>
            <person name="Grigoriev I.V."/>
            <person name="Mortensen U.H."/>
            <person name="De vries R.P."/>
            <person name="Baker S.E."/>
            <person name="Andersen M.R."/>
        </authorList>
    </citation>
    <scope>NUCLEOTIDE SEQUENCE [LARGE SCALE GENOMIC DNA]</scope>
    <source>
        <strain evidence="2 3">CBS 600.67</strain>
    </source>
</reference>
<gene>
    <name evidence="2" type="ORF">BDW59DRAFT_159950</name>
</gene>
<evidence type="ECO:0000313" key="2">
    <source>
        <dbReference type="EMBL" id="KAL2827992.1"/>
    </source>
</evidence>
<sequence length="428" mass="48238">MSVENYAYMRQLWQHQRKLQDQEMAEHIGHIRPQSSSSTGRPSSEQSSLQLQRSGSGSETQEDRRPPTKRRLARIFFPARRRRTKSLEGRVADLSLSNCSGTNDDHISDKTSYISPPAGSKQQIAPLHSLSSSQHTAPIDPDPAKHIFRLCSGLVTNPFSPCFELNPLLLNITHPLLSNPHRRRRHLRVLDLGGIEDSVYTNTIATLPHAAVCQFTQAQLSAQFPPPLPFKSKGFDVITTSTLYKFVSNPHRPPTPGPFLSTEHTLRSCVQEIYRILDRSGSFEFLFFDRQLSHAGPLTREMEPFLYQDDRYCKCRRAQDKQTGSVHLDACACQATPTPEPVTGAQFLEILASEGFITEKSTTLMFPLSLLSIIFTRDGQRLRGSRGDSEHHQPDVTPLLTSLMKTIYEECRTSQTAWRCIIGSALKR</sequence>
<dbReference type="EMBL" id="JBFXLS010000022">
    <property type="protein sequence ID" value="KAL2827992.1"/>
    <property type="molecule type" value="Genomic_DNA"/>
</dbReference>
<proteinExistence type="predicted"/>
<evidence type="ECO:0000256" key="1">
    <source>
        <dbReference type="SAM" id="MobiDB-lite"/>
    </source>
</evidence>
<name>A0ABR4IJP4_9EURO</name>
<feature type="region of interest" description="Disordered" evidence="1">
    <location>
        <begin position="31"/>
        <end position="71"/>
    </location>
</feature>
<protein>
    <recommendedName>
        <fullName evidence="4">Methyltransferase type 11 domain-containing protein</fullName>
    </recommendedName>
</protein>
<accession>A0ABR4IJP4</accession>